<dbReference type="Pfam" id="PF16335">
    <property type="entry name" value="GtaA_6_Hairpin"/>
    <property type="match status" value="1"/>
</dbReference>
<feature type="domain" description="Glutaminase A central" evidence="3">
    <location>
        <begin position="469"/>
        <end position="806"/>
    </location>
</feature>
<feature type="signal peptide" evidence="1">
    <location>
        <begin position="1"/>
        <end position="20"/>
    </location>
</feature>
<dbReference type="Pfam" id="PF16334">
    <property type="entry name" value="DUF4964"/>
    <property type="match status" value="1"/>
</dbReference>
<comment type="caution">
    <text evidence="5">The sequence shown here is derived from an EMBL/GenBank/DDBJ whole genome shotgun (WGS) entry which is preliminary data.</text>
</comment>
<gene>
    <name evidence="5" type="ORF">VRU48_09325</name>
</gene>
<proteinExistence type="predicted"/>
<evidence type="ECO:0000313" key="6">
    <source>
        <dbReference type="Proteomes" id="UP001336835"/>
    </source>
</evidence>
<evidence type="ECO:0000259" key="2">
    <source>
        <dbReference type="Pfam" id="PF16334"/>
    </source>
</evidence>
<feature type="domain" description="Glutaminase A N-terminal" evidence="4">
    <location>
        <begin position="240"/>
        <end position="463"/>
    </location>
</feature>
<evidence type="ECO:0000259" key="3">
    <source>
        <dbReference type="Pfam" id="PF16335"/>
    </source>
</evidence>
<dbReference type="Gene3D" id="1.50.10.10">
    <property type="match status" value="1"/>
</dbReference>
<organism evidence="5 6">
    <name type="scientific">Pedobacter albus</name>
    <dbReference type="NCBI Taxonomy" id="3113905"/>
    <lineage>
        <taxon>Bacteria</taxon>
        <taxon>Pseudomonadati</taxon>
        <taxon>Bacteroidota</taxon>
        <taxon>Sphingobacteriia</taxon>
        <taxon>Sphingobacteriales</taxon>
        <taxon>Sphingobacteriaceae</taxon>
        <taxon>Pedobacter</taxon>
    </lineage>
</organism>
<keyword evidence="6" id="KW-1185">Reference proteome</keyword>
<dbReference type="InterPro" id="IPR008928">
    <property type="entry name" value="6-hairpin_glycosidase_sf"/>
</dbReference>
<evidence type="ECO:0000259" key="4">
    <source>
        <dbReference type="Pfam" id="PF17168"/>
    </source>
</evidence>
<dbReference type="Pfam" id="PF17168">
    <property type="entry name" value="DUF5127"/>
    <property type="match status" value="1"/>
</dbReference>
<dbReference type="InterPro" id="IPR032514">
    <property type="entry name" value="GtaA_central"/>
</dbReference>
<keyword evidence="1" id="KW-0732">Signal</keyword>
<dbReference type="InterPro" id="IPR032515">
    <property type="entry name" value="DUF4964"/>
</dbReference>
<protein>
    <submittedName>
        <fullName evidence="5">DUF4965 domain-containing protein</fullName>
    </submittedName>
</protein>
<dbReference type="SUPFAM" id="SSF49785">
    <property type="entry name" value="Galactose-binding domain-like"/>
    <property type="match status" value="1"/>
</dbReference>
<accession>A0ABU7I780</accession>
<name>A0ABU7I780_9SPHI</name>
<feature type="domain" description="DUF4964" evidence="2">
    <location>
        <begin position="17"/>
        <end position="83"/>
    </location>
</feature>
<dbReference type="InterPro" id="IPR008979">
    <property type="entry name" value="Galactose-bd-like_sf"/>
</dbReference>
<feature type="chain" id="PRO_5046787405" evidence="1">
    <location>
        <begin position="21"/>
        <end position="815"/>
    </location>
</feature>
<dbReference type="SUPFAM" id="SSF48208">
    <property type="entry name" value="Six-hairpin glycosidases"/>
    <property type="match status" value="1"/>
</dbReference>
<reference evidence="5 6" key="1">
    <citation type="submission" date="2024-01" db="EMBL/GenBank/DDBJ databases">
        <title>Pedobacter sp. nov., isolated from fresh soil.</title>
        <authorList>
            <person name="Le N.T.T."/>
        </authorList>
    </citation>
    <scope>NUCLEOTIDE SEQUENCE [LARGE SCALE GENOMIC DNA]</scope>
    <source>
        <strain evidence="5 6">KR3-3</strain>
    </source>
</reference>
<sequence>MMRKCLLALCGLILALTVKAQDKAPAYPLITHDTYFSVWSFGDKLNGSVTKHWTGREQSLLGVLKVDGQFYRFLGAASKSYKSLLPTADEQAYQASYTFNTPAGNWMGAGFNEQGWSKADAPFGDDHTAKTKWNTADIYFRRTFSVEKLSTAQKYLKLNHDDNVMVYLNGKTIYQKEGWVHEYIYIPIATGVLKAGENTLAIHCKNTAGGRHLDAGIVEEIPDGAKVLEAVQQNVKLTATSTIYNFACGKVNLEVSFTSPLLLNDIELTARPISYISYAVKSADAKPHQVDLYFSASSTLAVNQPNQPVNAWQNNSGGLAIQKAGTVEQPILQKKGDDVRIDWGYVYVAVPAQFKPVQYLAPQNESLLQFIGQKYPTAKEITNSRPLNLASVIPFGKVGKASVSKYLMLGYDDVKSVAYFGAQLEPIWKKSGGNFESHPIKASQDYASIKQRCTQFDQKLYADALRAGGKAYADLCKLAYRQSIAAHKIVYAPNGDLLFMSKENFSNGSINTVDITYPSAPQYLVYNPELLKGMMNGIFYYTESGKWKKPFAAHDLGTYPLANGQTYGEDMPVEEAGNMIILTAAIAKAEGDANYAKKHWETLSTWANYLLKEGFDPANQLCTDDFAGHLARNANLSVKAIVALGGYAQLAEALGKTEEAQKVRTEAQAMVKKWLELAADGDHYALTFNDKGTWSQKYNMVWDKLLGLDLFPKEVYQKEISYYLTKQQAYGLPLDSRKTYTKSDWILWTATLADQEADFQKLVNPVFRYANETTSRVPLSDWHETTNGKMVGFQARSVVGGYFIKLLAEQWKNKK</sequence>
<dbReference type="PANTHER" id="PTHR31987">
    <property type="entry name" value="GLUTAMINASE A-RELATED"/>
    <property type="match status" value="1"/>
</dbReference>
<dbReference type="InterPro" id="IPR052743">
    <property type="entry name" value="Glutaminase_GtaA"/>
</dbReference>
<dbReference type="InterPro" id="IPR012341">
    <property type="entry name" value="6hp_glycosidase-like_sf"/>
</dbReference>
<dbReference type="EMBL" id="JAZDQT010000001">
    <property type="protein sequence ID" value="MEE1945308.1"/>
    <property type="molecule type" value="Genomic_DNA"/>
</dbReference>
<dbReference type="Proteomes" id="UP001336835">
    <property type="component" value="Unassembled WGS sequence"/>
</dbReference>
<dbReference type="Gene3D" id="2.60.120.260">
    <property type="entry name" value="Galactose-binding domain-like"/>
    <property type="match status" value="1"/>
</dbReference>
<evidence type="ECO:0000256" key="1">
    <source>
        <dbReference type="SAM" id="SignalP"/>
    </source>
</evidence>
<dbReference type="PANTHER" id="PTHR31987:SF1">
    <property type="entry name" value="GLUTAMINASE A"/>
    <property type="match status" value="1"/>
</dbReference>
<dbReference type="InterPro" id="IPR033433">
    <property type="entry name" value="GtaA_N"/>
</dbReference>
<evidence type="ECO:0000313" key="5">
    <source>
        <dbReference type="EMBL" id="MEE1945308.1"/>
    </source>
</evidence>